<feature type="region of interest" description="Disordered" evidence="1">
    <location>
        <begin position="227"/>
        <end position="342"/>
    </location>
</feature>
<gene>
    <name evidence="2" type="ORF">AB0I59_31565</name>
</gene>
<dbReference type="Proteomes" id="UP001551675">
    <property type="component" value="Unassembled WGS sequence"/>
</dbReference>
<comment type="caution">
    <text evidence="2">The sequence shown here is derived from an EMBL/GenBank/DDBJ whole genome shotgun (WGS) entry which is preliminary data.</text>
</comment>
<accession>A0ABV3GNE9</accession>
<reference evidence="2 3" key="1">
    <citation type="submission" date="2024-06" db="EMBL/GenBank/DDBJ databases">
        <title>The Natural Products Discovery Center: Release of the First 8490 Sequenced Strains for Exploring Actinobacteria Biosynthetic Diversity.</title>
        <authorList>
            <person name="Kalkreuter E."/>
            <person name="Kautsar S.A."/>
            <person name="Yang D."/>
            <person name="Bader C.D."/>
            <person name="Teijaro C.N."/>
            <person name="Fluegel L."/>
            <person name="Davis C.M."/>
            <person name="Simpson J.R."/>
            <person name="Lauterbach L."/>
            <person name="Steele A.D."/>
            <person name="Gui C."/>
            <person name="Meng S."/>
            <person name="Li G."/>
            <person name="Viehrig K."/>
            <person name="Ye F."/>
            <person name="Su P."/>
            <person name="Kiefer A.F."/>
            <person name="Nichols A."/>
            <person name="Cepeda A.J."/>
            <person name="Yan W."/>
            <person name="Fan B."/>
            <person name="Jiang Y."/>
            <person name="Adhikari A."/>
            <person name="Zheng C.-J."/>
            <person name="Schuster L."/>
            <person name="Cowan T.M."/>
            <person name="Smanski M.J."/>
            <person name="Chevrette M.G."/>
            <person name="De Carvalho L.P.S."/>
            <person name="Shen B."/>
        </authorList>
    </citation>
    <scope>NUCLEOTIDE SEQUENCE [LARGE SCALE GENOMIC DNA]</scope>
    <source>
        <strain evidence="2 3">NPDC050100</strain>
    </source>
</reference>
<name>A0ABV3GNE9_MICGL</name>
<keyword evidence="3" id="KW-1185">Reference proteome</keyword>
<feature type="compositionally biased region" description="Gly residues" evidence="1">
    <location>
        <begin position="272"/>
        <end position="282"/>
    </location>
</feature>
<protein>
    <submittedName>
        <fullName evidence="2">Uncharacterized protein</fullName>
    </submittedName>
</protein>
<feature type="compositionally biased region" description="Basic and acidic residues" evidence="1">
    <location>
        <begin position="243"/>
        <end position="264"/>
    </location>
</feature>
<evidence type="ECO:0000256" key="1">
    <source>
        <dbReference type="SAM" id="MobiDB-lite"/>
    </source>
</evidence>
<dbReference type="RefSeq" id="WP_358138653.1">
    <property type="nucleotide sequence ID" value="NZ_JBFALK010000020.1"/>
</dbReference>
<feature type="compositionally biased region" description="Gly residues" evidence="1">
    <location>
        <begin position="291"/>
        <end position="342"/>
    </location>
</feature>
<feature type="compositionally biased region" description="Basic residues" evidence="1">
    <location>
        <begin position="230"/>
        <end position="242"/>
    </location>
</feature>
<proteinExistence type="predicted"/>
<evidence type="ECO:0000313" key="3">
    <source>
        <dbReference type="Proteomes" id="UP001551675"/>
    </source>
</evidence>
<organism evidence="2 3">
    <name type="scientific">Microtetraspora glauca</name>
    <dbReference type="NCBI Taxonomy" id="1996"/>
    <lineage>
        <taxon>Bacteria</taxon>
        <taxon>Bacillati</taxon>
        <taxon>Actinomycetota</taxon>
        <taxon>Actinomycetes</taxon>
        <taxon>Streptosporangiales</taxon>
        <taxon>Streptosporangiaceae</taxon>
        <taxon>Microtetraspora</taxon>
    </lineage>
</organism>
<dbReference type="EMBL" id="JBFALK010000020">
    <property type="protein sequence ID" value="MEV0973165.1"/>
    <property type="molecule type" value="Genomic_DNA"/>
</dbReference>
<sequence length="342" mass="37333">MIRWIKVKTITENVEPVQRNALVLFDGFSGSSDAANPNGDQIEWVPGTDNERLEWRTAMRDCRKEIAAALNEYNARRRSLGRLAFRLGGEKVWLVRRRKRAAARITTAVERCRPVQDEIRRRLAEERRRREEAFTAEAAREVWRYVVKAKTVIVYRDDVSLGVQLPKSPSISSPRPLNGWDLASALRSLRDKGIRRISWDTAACAVAEQACGDVAFQVWATWLDMPGHPAPRKVRGGRGRRRSGSDSREHSGEWYDTGRPHEWILIDSSGDDSGGGRGGHAGGDTSRDSGGHSGGGHSGSDGGHSSGGYSTGGHSSHGGWHGADSGGDYGGGDWSSDGGGGY</sequence>
<evidence type="ECO:0000313" key="2">
    <source>
        <dbReference type="EMBL" id="MEV0973165.1"/>
    </source>
</evidence>